<protein>
    <recommendedName>
        <fullName evidence="5">Bis(5'-nucleosyl)-tetraphosphatase, symmetrical</fullName>
        <ecNumber evidence="5">3.6.1.41</ecNumber>
    </recommendedName>
    <alternativeName>
        <fullName evidence="5">Ap4A hydrolase</fullName>
    </alternativeName>
    <alternativeName>
        <fullName evidence="5">Diadenosine 5',5'''-P1,P4-tetraphosphate pyrophosphohydrolase</fullName>
    </alternativeName>
    <alternativeName>
        <fullName evidence="5">Diadenosine tetraphosphatase</fullName>
    </alternativeName>
</protein>
<dbReference type="PANTHER" id="PTHR40942:SF4">
    <property type="entry name" value="CYTOCHROME C5"/>
    <property type="match status" value="1"/>
</dbReference>
<comment type="function">
    <text evidence="1 5">Hydrolyzes diadenosine 5',5'''-P1,P4-tetraphosphate to yield ADP.</text>
</comment>
<comment type="catalytic activity">
    <reaction evidence="4 5">
        <text>P(1),P(4)-bis(5'-adenosyl) tetraphosphate + H2O = 2 ADP + 2 H(+)</text>
        <dbReference type="Rhea" id="RHEA:24252"/>
        <dbReference type="ChEBI" id="CHEBI:15377"/>
        <dbReference type="ChEBI" id="CHEBI:15378"/>
        <dbReference type="ChEBI" id="CHEBI:58141"/>
        <dbReference type="ChEBI" id="CHEBI:456216"/>
        <dbReference type="EC" id="3.6.1.41"/>
    </reaction>
</comment>
<dbReference type="InParanoid" id="A0A1B1YWK1"/>
<dbReference type="KEGG" id="gbi:PG2T_13535"/>
<sequence>MATWAIGDIQGCFDEFTALLRAIDFRPDRDRLWLVGDLVNRGPKSLETLRFVHSLGDGAITLLGNHDLHLLAVAAGHGRLRRGDTLDEVLGAPDREPLLDWLRGRPLFHYDPALDMAMVHAALAPGWDLATAKTRAAEVQTALTSDADGYFAHMYGDTPHRWDNALRGWRRLRVITDYLTRVRFCRPDGTYDMRAKGPPGTQPEGYLPWFALPDRASAGTPIVFGHWSSIGLVDGHDVYALDTGCVWGRQLSALCLEEGRWVSVDCSARGSGAGD</sequence>
<keyword evidence="8" id="KW-1185">Reference proteome</keyword>
<dbReference type="InterPro" id="IPR004843">
    <property type="entry name" value="Calcineurin-like_PHP"/>
</dbReference>
<dbReference type="STRING" id="1810504.PG2T_13535"/>
<evidence type="ECO:0000256" key="1">
    <source>
        <dbReference type="ARBA" id="ARBA00003413"/>
    </source>
</evidence>
<dbReference type="InterPro" id="IPR004617">
    <property type="entry name" value="ApaH"/>
</dbReference>
<dbReference type="FunCoup" id="A0A1B1YWK1">
    <property type="interactions" value="184"/>
</dbReference>
<dbReference type="EC" id="3.6.1.41" evidence="5"/>
<dbReference type="NCBIfam" id="TIGR00668">
    <property type="entry name" value="apaH"/>
    <property type="match status" value="1"/>
</dbReference>
<dbReference type="Proteomes" id="UP000092952">
    <property type="component" value="Chromosome"/>
</dbReference>
<dbReference type="Gene3D" id="3.60.21.10">
    <property type="match status" value="1"/>
</dbReference>
<dbReference type="CDD" id="cd07422">
    <property type="entry name" value="MPP_ApaH"/>
    <property type="match status" value="1"/>
</dbReference>
<evidence type="ECO:0000256" key="3">
    <source>
        <dbReference type="ARBA" id="ARBA00022801"/>
    </source>
</evidence>
<dbReference type="PANTHER" id="PTHR40942">
    <property type="match status" value="1"/>
</dbReference>
<dbReference type="SUPFAM" id="SSF56300">
    <property type="entry name" value="Metallo-dependent phosphatases"/>
    <property type="match status" value="1"/>
</dbReference>
<keyword evidence="3 5" id="KW-0378">Hydrolase</keyword>
<dbReference type="GO" id="GO:0008803">
    <property type="term" value="F:bis(5'-nucleosyl)-tetraphosphatase (symmetrical) activity"/>
    <property type="evidence" value="ECO:0007669"/>
    <property type="project" value="UniProtKB-UniRule"/>
</dbReference>
<evidence type="ECO:0000256" key="4">
    <source>
        <dbReference type="ARBA" id="ARBA00049417"/>
    </source>
</evidence>
<accession>A0A1B1YWK1</accession>
<evidence type="ECO:0000259" key="6">
    <source>
        <dbReference type="Pfam" id="PF00149"/>
    </source>
</evidence>
<name>A0A1B1YWK1_9GAMM</name>
<dbReference type="NCBIfam" id="NF001204">
    <property type="entry name" value="PRK00166.1"/>
    <property type="match status" value="1"/>
</dbReference>
<organism evidence="7 8">
    <name type="scientific">Immundisolibacter cernigliae</name>
    <dbReference type="NCBI Taxonomy" id="1810504"/>
    <lineage>
        <taxon>Bacteria</taxon>
        <taxon>Pseudomonadati</taxon>
        <taxon>Pseudomonadota</taxon>
        <taxon>Gammaproteobacteria</taxon>
        <taxon>Immundisolibacterales</taxon>
        <taxon>Immundisolibacteraceae</taxon>
        <taxon>Immundisolibacter</taxon>
    </lineage>
</organism>
<evidence type="ECO:0000313" key="7">
    <source>
        <dbReference type="EMBL" id="ANX05098.1"/>
    </source>
</evidence>
<evidence type="ECO:0000256" key="2">
    <source>
        <dbReference type="ARBA" id="ARBA00005419"/>
    </source>
</evidence>
<evidence type="ECO:0000313" key="8">
    <source>
        <dbReference type="Proteomes" id="UP000092952"/>
    </source>
</evidence>
<dbReference type="EMBL" id="CP014671">
    <property type="protein sequence ID" value="ANX05098.1"/>
    <property type="molecule type" value="Genomic_DNA"/>
</dbReference>
<evidence type="ECO:0000256" key="5">
    <source>
        <dbReference type="HAMAP-Rule" id="MF_00199"/>
    </source>
</evidence>
<reference evidence="8" key="1">
    <citation type="submission" date="2016-03" db="EMBL/GenBank/DDBJ databases">
        <title>Complete genome sequence of Solimmundus cernigliae, representing a novel lineage of polycyclic aromatic hydrocarbon degraders within the Gammaproteobacteria.</title>
        <authorList>
            <person name="Singleton D.R."/>
            <person name="Dickey A.N."/>
            <person name="Scholl E.H."/>
            <person name="Wright F.A."/>
            <person name="Aitken M.D."/>
        </authorList>
    </citation>
    <scope>NUCLEOTIDE SEQUENCE [LARGE SCALE GENOMIC DNA]</scope>
    <source>
        <strain evidence="8">TR3.2</strain>
    </source>
</reference>
<dbReference type="OrthoDB" id="9807890at2"/>
<dbReference type="InterPro" id="IPR029052">
    <property type="entry name" value="Metallo-depent_PP-like"/>
</dbReference>
<dbReference type="HAMAP" id="MF_00199">
    <property type="entry name" value="ApaH"/>
    <property type="match status" value="1"/>
</dbReference>
<dbReference type="Pfam" id="PF00149">
    <property type="entry name" value="Metallophos"/>
    <property type="match status" value="1"/>
</dbReference>
<dbReference type="AlphaFoldDB" id="A0A1B1YWK1"/>
<feature type="domain" description="Calcineurin-like phosphoesterase" evidence="6">
    <location>
        <begin position="3"/>
        <end position="75"/>
    </location>
</feature>
<proteinExistence type="inferred from homology"/>
<dbReference type="PIRSF" id="PIRSF000903">
    <property type="entry name" value="B5n-ttraPtase_sm"/>
    <property type="match status" value="1"/>
</dbReference>
<comment type="similarity">
    <text evidence="2 5">Belongs to the Ap4A hydrolase family.</text>
</comment>
<gene>
    <name evidence="5" type="primary">apaH</name>
    <name evidence="7" type="ORF">PG2T_13535</name>
</gene>
<dbReference type="RefSeq" id="WP_068806596.1">
    <property type="nucleotide sequence ID" value="NZ_CP014671.1"/>
</dbReference>